<dbReference type="PRINTS" id="PR00114">
    <property type="entry name" value="STPHPHTASE"/>
</dbReference>
<dbReference type="PANTHER" id="PTHR11668:SF494">
    <property type="entry name" value="PROTEIN PHOSPHATASE, PUTATIVE-RELATED"/>
    <property type="match status" value="1"/>
</dbReference>
<sequence length="147" mass="17092">MRKTAQYILSVYSFIYSYPLEKLLDVGYQTKEGNPIPSFDQNLLIDLCSDVQSIFENEENKLDINGNVIIVGDIHGSLHDLLRILKFIQENESKVLFLGDYVDRGNFSLECITILFAMKAAYPDSFFLLRGNHDFFYYSIEMRFSNF</sequence>
<dbReference type="InterPro" id="IPR006186">
    <property type="entry name" value="Ser/Thr-sp_prot-phosphatase"/>
</dbReference>
<dbReference type="CDD" id="cd00144">
    <property type="entry name" value="MPP_PPP_family"/>
    <property type="match status" value="1"/>
</dbReference>
<dbReference type="SMART" id="SM00156">
    <property type="entry name" value="PP2Ac"/>
    <property type="match status" value="1"/>
</dbReference>
<dbReference type="InterPro" id="IPR050341">
    <property type="entry name" value="PP1_catalytic_subunit"/>
</dbReference>
<accession>A0ABR2HTX4</accession>
<evidence type="ECO:0000313" key="3">
    <source>
        <dbReference type="Proteomes" id="UP001470230"/>
    </source>
</evidence>
<organism evidence="2 3">
    <name type="scientific">Tritrichomonas musculus</name>
    <dbReference type="NCBI Taxonomy" id="1915356"/>
    <lineage>
        <taxon>Eukaryota</taxon>
        <taxon>Metamonada</taxon>
        <taxon>Parabasalia</taxon>
        <taxon>Tritrichomonadida</taxon>
        <taxon>Tritrichomonadidae</taxon>
        <taxon>Tritrichomonas</taxon>
    </lineage>
</organism>
<dbReference type="PANTHER" id="PTHR11668">
    <property type="entry name" value="SERINE/THREONINE PROTEIN PHOSPHATASE"/>
    <property type="match status" value="1"/>
</dbReference>
<proteinExistence type="predicted"/>
<dbReference type="EMBL" id="JAPFFF010000023">
    <property type="protein sequence ID" value="KAK8852433.1"/>
    <property type="molecule type" value="Genomic_DNA"/>
</dbReference>
<evidence type="ECO:0000259" key="1">
    <source>
        <dbReference type="SMART" id="SM00156"/>
    </source>
</evidence>
<evidence type="ECO:0000313" key="2">
    <source>
        <dbReference type="EMBL" id="KAK8852433.1"/>
    </source>
</evidence>
<dbReference type="Pfam" id="PF00149">
    <property type="entry name" value="Metallophos"/>
    <property type="match status" value="1"/>
</dbReference>
<dbReference type="InterPro" id="IPR029052">
    <property type="entry name" value="Metallo-depent_PP-like"/>
</dbReference>
<keyword evidence="3" id="KW-1185">Reference proteome</keyword>
<dbReference type="Gene3D" id="3.60.21.10">
    <property type="match status" value="1"/>
</dbReference>
<dbReference type="Proteomes" id="UP001470230">
    <property type="component" value="Unassembled WGS sequence"/>
</dbReference>
<name>A0ABR2HTX4_9EUKA</name>
<dbReference type="SUPFAM" id="SSF56300">
    <property type="entry name" value="Metallo-dependent phosphatases"/>
    <property type="match status" value="1"/>
</dbReference>
<comment type="caution">
    <text evidence="2">The sequence shown here is derived from an EMBL/GenBank/DDBJ whole genome shotgun (WGS) entry which is preliminary data.</text>
</comment>
<dbReference type="InterPro" id="IPR004843">
    <property type="entry name" value="Calcineurin-like_PHP"/>
</dbReference>
<gene>
    <name evidence="2" type="ORF">M9Y10_017409</name>
</gene>
<feature type="domain" description="Serine/threonine specific protein phosphatases" evidence="1">
    <location>
        <begin position="39"/>
        <end position="147"/>
    </location>
</feature>
<protein>
    <recommendedName>
        <fullName evidence="1">Serine/threonine specific protein phosphatases domain-containing protein</fullName>
    </recommendedName>
</protein>
<reference evidence="2 3" key="1">
    <citation type="submission" date="2024-04" db="EMBL/GenBank/DDBJ databases">
        <title>Tritrichomonas musculus Genome.</title>
        <authorList>
            <person name="Alves-Ferreira E."/>
            <person name="Grigg M."/>
            <person name="Lorenzi H."/>
            <person name="Galac M."/>
        </authorList>
    </citation>
    <scope>NUCLEOTIDE SEQUENCE [LARGE SCALE GENOMIC DNA]</scope>
    <source>
        <strain evidence="2 3">EAF2021</strain>
    </source>
</reference>